<dbReference type="Gene3D" id="3.90.176.10">
    <property type="entry name" value="Toxin ADP-ribosyltransferase, Chain A, domain 1"/>
    <property type="match status" value="1"/>
</dbReference>
<reference evidence="1" key="1">
    <citation type="submission" date="2021-03" db="EMBL/GenBank/DDBJ databases">
        <authorList>
            <person name="Bekaert M."/>
        </authorList>
    </citation>
    <scope>NUCLEOTIDE SEQUENCE</scope>
</reference>
<dbReference type="Proteomes" id="UP000683360">
    <property type="component" value="Unassembled WGS sequence"/>
</dbReference>
<dbReference type="SUPFAM" id="SSF56399">
    <property type="entry name" value="ADP-ribosylation"/>
    <property type="match status" value="1"/>
</dbReference>
<protein>
    <submittedName>
        <fullName evidence="1">Uncharacterized protein</fullName>
    </submittedName>
</protein>
<keyword evidence="2" id="KW-1185">Reference proteome</keyword>
<sequence length="398" mass="45505">MHACFQAIITLCFDIEARLKVIDNGHYINVCGSKSGNWGDVWRILGTPGRPLKPYLINLVPEDRRWGLLQQAVWWNNLSAIRTLLQFQACDKELKAKEGISERGPTSANTAQEIADLFGYLEASKIIQNHITPESEEDIETYYDGNSDIDNEEYGLFRLTLAAYKCVFHPNVVDKTKSLSSLLNDVFKHVNTGKNWVAVRDKVAQSLYPACKEASDVVSQCSNRFDFYKTIVRVYTDEDTQLYTYLNTALRRQRETGFKPTGNDLALGPYMLMFHLLLFCWRDLVREKTKTYRKMKISARDLAKYQPGKKFTWLSFVSSSVKQQCAQIFPSCAPSGNIEVHFVIDNSSDSQWQPLNIENFACYTEKERVYPAGAQYLIKRFSVKNGIPTVFLKLLGSE</sequence>
<organism evidence="1 2">
    <name type="scientific">Mytilus edulis</name>
    <name type="common">Blue mussel</name>
    <dbReference type="NCBI Taxonomy" id="6550"/>
    <lineage>
        <taxon>Eukaryota</taxon>
        <taxon>Metazoa</taxon>
        <taxon>Spiralia</taxon>
        <taxon>Lophotrochozoa</taxon>
        <taxon>Mollusca</taxon>
        <taxon>Bivalvia</taxon>
        <taxon>Autobranchia</taxon>
        <taxon>Pteriomorphia</taxon>
        <taxon>Mytilida</taxon>
        <taxon>Mytiloidea</taxon>
        <taxon>Mytilidae</taxon>
        <taxon>Mytilinae</taxon>
        <taxon>Mytilus</taxon>
    </lineage>
</organism>
<dbReference type="EMBL" id="CAJPWZ010002839">
    <property type="protein sequence ID" value="CAG2246164.1"/>
    <property type="molecule type" value="Genomic_DNA"/>
</dbReference>
<comment type="caution">
    <text evidence="1">The sequence shown here is derived from an EMBL/GenBank/DDBJ whole genome shotgun (WGS) entry which is preliminary data.</text>
</comment>
<evidence type="ECO:0000313" key="2">
    <source>
        <dbReference type="Proteomes" id="UP000683360"/>
    </source>
</evidence>
<gene>
    <name evidence="1" type="ORF">MEDL_58155</name>
</gene>
<dbReference type="OrthoDB" id="6118739at2759"/>
<evidence type="ECO:0000313" key="1">
    <source>
        <dbReference type="EMBL" id="CAG2246164.1"/>
    </source>
</evidence>
<accession>A0A8S3UKS7</accession>
<dbReference type="AlphaFoldDB" id="A0A8S3UKS7"/>
<name>A0A8S3UKS7_MYTED</name>
<proteinExistence type="predicted"/>